<dbReference type="SUPFAM" id="SSF46894">
    <property type="entry name" value="C-terminal effector domain of the bipartite response regulators"/>
    <property type="match status" value="1"/>
</dbReference>
<dbReference type="GO" id="GO:0006355">
    <property type="term" value="P:regulation of DNA-templated transcription"/>
    <property type="evidence" value="ECO:0007669"/>
    <property type="project" value="InterPro"/>
</dbReference>
<dbReference type="SMART" id="SM00421">
    <property type="entry name" value="HTH_LUXR"/>
    <property type="match status" value="1"/>
</dbReference>
<dbReference type="STRING" id="1195236.CTER_0373"/>
<reference evidence="6 7" key="1">
    <citation type="journal article" date="2013" name="Genome Announc.">
        <title>Draft Genome Sequence of the Cellulolytic, Mesophilic, Anaerobic Bacterium Clostridium termitidis Strain CT1112 (DSM 5398).</title>
        <authorList>
            <person name="Lal S."/>
            <person name="Ramachandran U."/>
            <person name="Zhang X."/>
            <person name="Munir R."/>
            <person name="Sparling R."/>
            <person name="Levin D.B."/>
        </authorList>
    </citation>
    <scope>NUCLEOTIDE SEQUENCE [LARGE SCALE GENOMIC DNA]</scope>
    <source>
        <strain evidence="6 7">CT1112</strain>
    </source>
</reference>
<dbReference type="AlphaFoldDB" id="S0FYD8"/>
<dbReference type="InterPro" id="IPR013656">
    <property type="entry name" value="PAS_4"/>
</dbReference>
<dbReference type="InterPro" id="IPR036388">
    <property type="entry name" value="WH-like_DNA-bd_sf"/>
</dbReference>
<dbReference type="EMBL" id="AORV01000017">
    <property type="protein sequence ID" value="EMS73608.1"/>
    <property type="molecule type" value="Genomic_DNA"/>
</dbReference>
<dbReference type="RefSeq" id="WP_004623748.1">
    <property type="nucleotide sequence ID" value="NZ_AORV01000017.1"/>
</dbReference>
<dbReference type="Proteomes" id="UP000014155">
    <property type="component" value="Unassembled WGS sequence"/>
</dbReference>
<sequence>MIVKPATNSEWVFTPDICSNYVSDDVYSLSSSSELFKLIVDIIQDGISVLDSTLTIKYANTVMKHWYHNKSESTSEKCYQRFHDINTPCEVCPCIKALETKQPQVEVVKYQLDNKDLGWQQVFAVPLLNKDNEVSLIIEYVRDITLRKIAEDNFRDLEEQKSILVNTLKNREHSRDELEKIIVNNVERYVKPSLNYLKKVVKEEDIHMVSGIIDEIIFPLTKTRPSQVSTLTPRELQVASLIKQNCPSKEIADRLCITKKAVDYHRANIRKKLNLKREDNLQVYLETHL</sequence>
<dbReference type="PROSITE" id="PS50113">
    <property type="entry name" value="PAC"/>
    <property type="match status" value="1"/>
</dbReference>
<dbReference type="PANTHER" id="PTHR44688">
    <property type="entry name" value="DNA-BINDING TRANSCRIPTIONAL ACTIVATOR DEVR_DOSR"/>
    <property type="match status" value="1"/>
</dbReference>
<dbReference type="InterPro" id="IPR035965">
    <property type="entry name" value="PAS-like_dom_sf"/>
</dbReference>
<dbReference type="eggNOG" id="COG2202">
    <property type="taxonomic scope" value="Bacteria"/>
</dbReference>
<organism evidence="6 7">
    <name type="scientific">Ruminiclostridium cellobioparum subsp. termitidis CT1112</name>
    <dbReference type="NCBI Taxonomy" id="1195236"/>
    <lineage>
        <taxon>Bacteria</taxon>
        <taxon>Bacillati</taxon>
        <taxon>Bacillota</taxon>
        <taxon>Clostridia</taxon>
        <taxon>Eubacteriales</taxon>
        <taxon>Oscillospiraceae</taxon>
        <taxon>Ruminiclostridium</taxon>
    </lineage>
</organism>
<dbReference type="Pfam" id="PF08448">
    <property type="entry name" value="PAS_4"/>
    <property type="match status" value="1"/>
</dbReference>
<dbReference type="InterPro" id="IPR000700">
    <property type="entry name" value="PAS-assoc_C"/>
</dbReference>
<comment type="caution">
    <text evidence="6">The sequence shown here is derived from an EMBL/GenBank/DDBJ whole genome shotgun (WGS) entry which is preliminary data.</text>
</comment>
<dbReference type="CDD" id="cd06170">
    <property type="entry name" value="LuxR_C_like"/>
    <property type="match status" value="1"/>
</dbReference>
<evidence type="ECO:0000256" key="1">
    <source>
        <dbReference type="ARBA" id="ARBA00023015"/>
    </source>
</evidence>
<keyword evidence="1" id="KW-0805">Transcription regulation</keyword>
<evidence type="ECO:0000256" key="3">
    <source>
        <dbReference type="ARBA" id="ARBA00023163"/>
    </source>
</evidence>
<dbReference type="Gene3D" id="3.30.450.20">
    <property type="entry name" value="PAS domain"/>
    <property type="match status" value="1"/>
</dbReference>
<dbReference type="PANTHER" id="PTHR44688:SF16">
    <property type="entry name" value="DNA-BINDING TRANSCRIPTIONAL ACTIVATOR DEVR_DOSR"/>
    <property type="match status" value="1"/>
</dbReference>
<dbReference type="SUPFAM" id="SSF55785">
    <property type="entry name" value="PYP-like sensor domain (PAS domain)"/>
    <property type="match status" value="1"/>
</dbReference>
<dbReference type="InterPro" id="IPR016032">
    <property type="entry name" value="Sig_transdc_resp-reg_C-effctor"/>
</dbReference>
<dbReference type="PROSITE" id="PS50043">
    <property type="entry name" value="HTH_LUXR_2"/>
    <property type="match status" value="1"/>
</dbReference>
<gene>
    <name evidence="6" type="ORF">CTER_0373</name>
</gene>
<evidence type="ECO:0000313" key="6">
    <source>
        <dbReference type="EMBL" id="EMS73608.1"/>
    </source>
</evidence>
<dbReference type="eggNOG" id="COG2197">
    <property type="taxonomic scope" value="Bacteria"/>
</dbReference>
<accession>S0FYD8</accession>
<dbReference type="InterPro" id="IPR000792">
    <property type="entry name" value="Tscrpt_reg_LuxR_C"/>
</dbReference>
<evidence type="ECO:0000259" key="4">
    <source>
        <dbReference type="PROSITE" id="PS50043"/>
    </source>
</evidence>
<proteinExistence type="predicted"/>
<dbReference type="GO" id="GO:0003677">
    <property type="term" value="F:DNA binding"/>
    <property type="evidence" value="ECO:0007669"/>
    <property type="project" value="UniProtKB-KW"/>
</dbReference>
<evidence type="ECO:0000259" key="5">
    <source>
        <dbReference type="PROSITE" id="PS50113"/>
    </source>
</evidence>
<feature type="domain" description="PAC" evidence="5">
    <location>
        <begin position="101"/>
        <end position="156"/>
    </location>
</feature>
<evidence type="ECO:0000313" key="7">
    <source>
        <dbReference type="Proteomes" id="UP000014155"/>
    </source>
</evidence>
<evidence type="ECO:0000256" key="2">
    <source>
        <dbReference type="ARBA" id="ARBA00023125"/>
    </source>
</evidence>
<dbReference type="Gene3D" id="1.10.10.10">
    <property type="entry name" value="Winged helix-like DNA-binding domain superfamily/Winged helix DNA-binding domain"/>
    <property type="match status" value="1"/>
</dbReference>
<dbReference type="PRINTS" id="PR00038">
    <property type="entry name" value="HTHLUXR"/>
</dbReference>
<keyword evidence="7" id="KW-1185">Reference proteome</keyword>
<dbReference type="Pfam" id="PF00196">
    <property type="entry name" value="GerE"/>
    <property type="match status" value="1"/>
</dbReference>
<keyword evidence="2" id="KW-0238">DNA-binding</keyword>
<protein>
    <submittedName>
        <fullName evidence="6">PAS/PAC domain-containing protein</fullName>
    </submittedName>
</protein>
<name>S0FYD8_RUMCE</name>
<keyword evidence="3" id="KW-0804">Transcription</keyword>
<dbReference type="PATRIC" id="fig|1195236.3.peg.682"/>
<feature type="domain" description="HTH luxR-type" evidence="4">
    <location>
        <begin position="224"/>
        <end position="289"/>
    </location>
</feature>